<proteinExistence type="predicted"/>
<evidence type="ECO:0000313" key="3">
    <source>
        <dbReference type="Proteomes" id="UP001234178"/>
    </source>
</evidence>
<name>A0ABQ9Z3N2_9CRUS</name>
<comment type="caution">
    <text evidence="2">The sequence shown here is derived from an EMBL/GenBank/DDBJ whole genome shotgun (WGS) entry which is preliminary data.</text>
</comment>
<evidence type="ECO:0000313" key="2">
    <source>
        <dbReference type="EMBL" id="KAK4007499.1"/>
    </source>
</evidence>
<organism evidence="2 3">
    <name type="scientific">Daphnia magna</name>
    <dbReference type="NCBI Taxonomy" id="35525"/>
    <lineage>
        <taxon>Eukaryota</taxon>
        <taxon>Metazoa</taxon>
        <taxon>Ecdysozoa</taxon>
        <taxon>Arthropoda</taxon>
        <taxon>Crustacea</taxon>
        <taxon>Branchiopoda</taxon>
        <taxon>Diplostraca</taxon>
        <taxon>Cladocera</taxon>
        <taxon>Anomopoda</taxon>
        <taxon>Daphniidae</taxon>
        <taxon>Daphnia</taxon>
    </lineage>
</organism>
<reference evidence="2 3" key="1">
    <citation type="journal article" date="2023" name="Nucleic Acids Res.">
        <title>The hologenome of Daphnia magna reveals possible DNA methylation and microbiome-mediated evolution of the host genome.</title>
        <authorList>
            <person name="Chaturvedi A."/>
            <person name="Li X."/>
            <person name="Dhandapani V."/>
            <person name="Marshall H."/>
            <person name="Kissane S."/>
            <person name="Cuenca-Cambronero M."/>
            <person name="Asole G."/>
            <person name="Calvet F."/>
            <person name="Ruiz-Romero M."/>
            <person name="Marangio P."/>
            <person name="Guigo R."/>
            <person name="Rago D."/>
            <person name="Mirbahai L."/>
            <person name="Eastwood N."/>
            <person name="Colbourne J.K."/>
            <person name="Zhou J."/>
            <person name="Mallon E."/>
            <person name="Orsini L."/>
        </authorList>
    </citation>
    <scope>NUCLEOTIDE SEQUENCE [LARGE SCALE GENOMIC DNA]</scope>
    <source>
        <strain evidence="2">LRV0_1</strain>
    </source>
</reference>
<dbReference type="Proteomes" id="UP001234178">
    <property type="component" value="Unassembled WGS sequence"/>
</dbReference>
<keyword evidence="3" id="KW-1185">Reference proteome</keyword>
<sequence>MEKEISTLEVQQHINKIGKIEMANELCIKQALIDTQAEELSKILLEFAEKCKEAEENNEEKFKKIMVGKALLLE</sequence>
<keyword evidence="1" id="KW-0175">Coiled coil</keyword>
<evidence type="ECO:0000256" key="1">
    <source>
        <dbReference type="SAM" id="Coils"/>
    </source>
</evidence>
<dbReference type="EMBL" id="JAOYFB010000002">
    <property type="protein sequence ID" value="KAK4007499.1"/>
    <property type="molecule type" value="Genomic_DNA"/>
</dbReference>
<accession>A0ABQ9Z3N2</accession>
<feature type="coiled-coil region" evidence="1">
    <location>
        <begin position="37"/>
        <end position="64"/>
    </location>
</feature>
<gene>
    <name evidence="2" type="ORF">OUZ56_012654</name>
</gene>
<protein>
    <submittedName>
        <fullName evidence="2">Uncharacterized protein</fullName>
    </submittedName>
</protein>